<feature type="domain" description="HTH arsR-type" evidence="1">
    <location>
        <begin position="4"/>
        <end position="72"/>
    </location>
</feature>
<dbReference type="InterPro" id="IPR001845">
    <property type="entry name" value="HTH_ArsR_DNA-bd_dom"/>
</dbReference>
<dbReference type="Gene3D" id="1.10.10.10">
    <property type="entry name" value="Winged helix-like DNA-binding domain superfamily/Winged helix DNA-binding domain"/>
    <property type="match status" value="1"/>
</dbReference>
<evidence type="ECO:0000313" key="2">
    <source>
        <dbReference type="EMBL" id="AIE95352.1"/>
    </source>
</evidence>
<dbReference type="InterPro" id="IPR011991">
    <property type="entry name" value="ArsR-like_HTH"/>
</dbReference>
<dbReference type="SUPFAM" id="SSF46785">
    <property type="entry name" value="Winged helix' DNA-binding domain"/>
    <property type="match status" value="1"/>
</dbReference>
<protein>
    <recommendedName>
        <fullName evidence="1">HTH arsR-type domain-containing protein</fullName>
    </recommendedName>
</protein>
<dbReference type="EMBL" id="KF900448">
    <property type="protein sequence ID" value="AIE95352.1"/>
    <property type="molecule type" value="Genomic_DNA"/>
</dbReference>
<evidence type="ECO:0000259" key="1">
    <source>
        <dbReference type="SMART" id="SM00418"/>
    </source>
</evidence>
<dbReference type="InterPro" id="IPR036388">
    <property type="entry name" value="WH-like_DNA-bd_sf"/>
</dbReference>
<organism evidence="2">
    <name type="scientific">uncultured marine thaumarchaeote AD1000_65_A02</name>
    <dbReference type="NCBI Taxonomy" id="1455929"/>
    <lineage>
        <taxon>Archaea</taxon>
        <taxon>Nitrososphaerota</taxon>
        <taxon>environmental samples</taxon>
    </lineage>
</organism>
<proteinExistence type="predicted"/>
<sequence length="562" mass="65291">MRKEGFRNIIQILAHSKLSLTEVADKAKLAKGTVSYHLKNLEELEFVKREKDIYRLDISTTFRNQVLQELLVGKQTGVSLSTIFKNLKEKADHAEKDSVLKKFFAGKQLPHDVKNRLVTVLDVFRSQEHVVMDSKSGNYMITWKGCMELNLCYVCKKKINFSDKNFVMQSVIDNYSNFAPLIHVKCMRELADIGLTIPPEVICHHCGLPLSKKLLQSWYNQESRGFDIVYDLLTPKEMEMIKTTKEIIHCEELKEQFWGIGFQGVQISGKLTDPYVTVEMNRDLVKEIINAFVAERAEKNIDPEWPYINTLYGFEYDLRKELEEGIPTNFSFHFKTEFYLDREKFNEPNYTAVSTILDLHIDRALTKRILQKIELSDIPGVGQVTMERLSQHGITNTVEFYRAGADNITQWLSMDKTDAKNMIHFLETKLKESHTKLDEKMHIAPERPLELLQNWKEKHESKISKFNSALSHLFLTPAYEIHSELKSDLPYPNVDSDTPKPFGMYSEGYSFIHTDKYGNRYHPACYRIQFGGLPEEKPGVIWDGTPIIKKEKSKENVRRKRD</sequence>
<accession>A0A075G0E4</accession>
<reference evidence="2" key="1">
    <citation type="journal article" date="2014" name="Genome Biol. Evol.">
        <title>Pangenome evidence for extensive interdomain horizontal transfer affecting lineage core and shell genes in uncultured planktonic thaumarchaeota and euryarchaeota.</title>
        <authorList>
            <person name="Deschamps P."/>
            <person name="Zivanovic Y."/>
            <person name="Moreira D."/>
            <person name="Rodriguez-Valera F."/>
            <person name="Lopez-Garcia P."/>
        </authorList>
    </citation>
    <scope>NUCLEOTIDE SEQUENCE</scope>
</reference>
<dbReference type="Gene3D" id="1.10.150.20">
    <property type="entry name" value="5' to 3' exonuclease, C-terminal subdomain"/>
    <property type="match status" value="1"/>
</dbReference>
<dbReference type="Pfam" id="PF01022">
    <property type="entry name" value="HTH_5"/>
    <property type="match status" value="1"/>
</dbReference>
<dbReference type="AlphaFoldDB" id="A0A075G0E4"/>
<dbReference type="GO" id="GO:0003700">
    <property type="term" value="F:DNA-binding transcription factor activity"/>
    <property type="evidence" value="ECO:0007669"/>
    <property type="project" value="InterPro"/>
</dbReference>
<dbReference type="SMART" id="SM00418">
    <property type="entry name" value="HTH_ARSR"/>
    <property type="match status" value="1"/>
</dbReference>
<dbReference type="CDD" id="cd00090">
    <property type="entry name" value="HTH_ARSR"/>
    <property type="match status" value="1"/>
</dbReference>
<dbReference type="InterPro" id="IPR036390">
    <property type="entry name" value="WH_DNA-bd_sf"/>
</dbReference>
<name>A0A075G0E4_9ARCH</name>